<sequence>MLNHTRSKSGSKLPPGDALKKLIRQGFGRNQIAERYSVTPSRVRERLKELGLNAPVNGKPKPDFQISTMTLETPEGLISLPRVSMIASMEKYA</sequence>
<proteinExistence type="predicted"/>
<organism evidence="1 2">
    <name type="scientific">Agrobacterium larrymoorei</name>
    <dbReference type="NCBI Taxonomy" id="160699"/>
    <lineage>
        <taxon>Bacteria</taxon>
        <taxon>Pseudomonadati</taxon>
        <taxon>Pseudomonadota</taxon>
        <taxon>Alphaproteobacteria</taxon>
        <taxon>Hyphomicrobiales</taxon>
        <taxon>Rhizobiaceae</taxon>
        <taxon>Rhizobium/Agrobacterium group</taxon>
        <taxon>Agrobacterium</taxon>
    </lineage>
</organism>
<dbReference type="Proteomes" id="UP000298664">
    <property type="component" value="Chromosome Circular"/>
</dbReference>
<protein>
    <submittedName>
        <fullName evidence="1">Uncharacterized protein</fullName>
    </submittedName>
</protein>
<reference evidence="1" key="1">
    <citation type="submission" date="2023-05" db="EMBL/GenBank/DDBJ databases">
        <title>Complete genome sequence of Agrobacterium larrymoorei CFBP5477.</title>
        <authorList>
            <person name="Yen H.-C."/>
            <person name="Chou L."/>
            <person name="Lin Y.-C."/>
            <person name="Lai E.-M."/>
            <person name="Kuo C.-H."/>
        </authorList>
    </citation>
    <scope>NUCLEOTIDE SEQUENCE</scope>
    <source>
        <strain evidence="1">CFBP5477</strain>
    </source>
</reference>
<evidence type="ECO:0000313" key="2">
    <source>
        <dbReference type="Proteomes" id="UP000298664"/>
    </source>
</evidence>
<dbReference type="AlphaFoldDB" id="A0AAF0H8H4"/>
<evidence type="ECO:0000313" key="1">
    <source>
        <dbReference type="EMBL" id="WHA40942.1"/>
    </source>
</evidence>
<gene>
    <name evidence="1" type="ORF">CFBP5477_014200</name>
</gene>
<dbReference type="EMBL" id="CP124733">
    <property type="protein sequence ID" value="WHA40942.1"/>
    <property type="molecule type" value="Genomic_DNA"/>
</dbReference>
<accession>A0AAF0H8H4</accession>
<name>A0AAF0H8H4_9HYPH</name>
<dbReference type="RefSeq" id="WP_137392964.1">
    <property type="nucleotide sequence ID" value="NZ_CP124733.1"/>
</dbReference>